<dbReference type="EMBL" id="KZ805619">
    <property type="protein sequence ID" value="PVH93064.1"/>
    <property type="molecule type" value="Genomic_DNA"/>
</dbReference>
<dbReference type="Pfam" id="PF00083">
    <property type="entry name" value="Sugar_tr"/>
    <property type="match status" value="1"/>
</dbReference>
<sequence>MYLVWTSFSDLQSSGSTRSVVVLLAVRDTRLLHGFSNLSIYNILQGAYGIPNPDKTDKDISWIIPNEHSSVSKGIVACSYLFVASFATTWGPTSWTYPSEIFPSNIFPSKVAIQVAATIWIIGSIFQAASNGVALL</sequence>
<protein>
    <recommendedName>
        <fullName evidence="7">Major facilitator superfamily (MFS) profile domain-containing protein</fullName>
    </recommendedName>
</protein>
<keyword evidence="3" id="KW-1133">Transmembrane helix</keyword>
<reference evidence="5 6" key="1">
    <citation type="journal article" date="2018" name="Sci. Rep.">
        <title>Comparative genomics provides insights into the lifestyle and reveals functional heterogeneity of dark septate endophytic fungi.</title>
        <authorList>
            <person name="Knapp D.G."/>
            <person name="Nemeth J.B."/>
            <person name="Barry K."/>
            <person name="Hainaut M."/>
            <person name="Henrissat B."/>
            <person name="Johnson J."/>
            <person name="Kuo A."/>
            <person name="Lim J.H.P."/>
            <person name="Lipzen A."/>
            <person name="Nolan M."/>
            <person name="Ohm R.A."/>
            <person name="Tamas L."/>
            <person name="Grigoriev I.V."/>
            <person name="Spatafora J.W."/>
            <person name="Nagy L.G."/>
            <person name="Kovacs G.M."/>
        </authorList>
    </citation>
    <scope>NUCLEOTIDE SEQUENCE [LARGE SCALE GENOMIC DNA]</scope>
    <source>
        <strain evidence="5 6">DSE2036</strain>
    </source>
</reference>
<evidence type="ECO:0000256" key="3">
    <source>
        <dbReference type="ARBA" id="ARBA00022989"/>
    </source>
</evidence>
<evidence type="ECO:0000313" key="5">
    <source>
        <dbReference type="EMBL" id="PVH93064.1"/>
    </source>
</evidence>
<keyword evidence="6" id="KW-1185">Reference proteome</keyword>
<dbReference type="GO" id="GO:0016020">
    <property type="term" value="C:membrane"/>
    <property type="evidence" value="ECO:0007669"/>
    <property type="project" value="UniProtKB-SubCell"/>
</dbReference>
<accession>A0A2V1D750</accession>
<dbReference type="GO" id="GO:0022857">
    <property type="term" value="F:transmembrane transporter activity"/>
    <property type="evidence" value="ECO:0007669"/>
    <property type="project" value="InterPro"/>
</dbReference>
<evidence type="ECO:0008006" key="7">
    <source>
        <dbReference type="Google" id="ProtNLM"/>
    </source>
</evidence>
<evidence type="ECO:0000256" key="2">
    <source>
        <dbReference type="ARBA" id="ARBA00022692"/>
    </source>
</evidence>
<comment type="subcellular location">
    <subcellularLocation>
        <location evidence="1">Membrane</location>
    </subcellularLocation>
</comment>
<dbReference type="STRING" id="97972.A0A2V1D750"/>
<evidence type="ECO:0000313" key="6">
    <source>
        <dbReference type="Proteomes" id="UP000244855"/>
    </source>
</evidence>
<organism evidence="5 6">
    <name type="scientific">Periconia macrospinosa</name>
    <dbReference type="NCBI Taxonomy" id="97972"/>
    <lineage>
        <taxon>Eukaryota</taxon>
        <taxon>Fungi</taxon>
        <taxon>Dikarya</taxon>
        <taxon>Ascomycota</taxon>
        <taxon>Pezizomycotina</taxon>
        <taxon>Dothideomycetes</taxon>
        <taxon>Pleosporomycetidae</taxon>
        <taxon>Pleosporales</taxon>
        <taxon>Massarineae</taxon>
        <taxon>Periconiaceae</taxon>
        <taxon>Periconia</taxon>
    </lineage>
</organism>
<dbReference type="Gene3D" id="1.20.1250.20">
    <property type="entry name" value="MFS general substrate transporter like domains"/>
    <property type="match status" value="1"/>
</dbReference>
<dbReference type="InterPro" id="IPR005828">
    <property type="entry name" value="MFS_sugar_transport-like"/>
</dbReference>
<keyword evidence="4" id="KW-0472">Membrane</keyword>
<name>A0A2V1D750_9PLEO</name>
<gene>
    <name evidence="5" type="ORF">DM02DRAFT_662329</name>
</gene>
<dbReference type="Proteomes" id="UP000244855">
    <property type="component" value="Unassembled WGS sequence"/>
</dbReference>
<dbReference type="AlphaFoldDB" id="A0A2V1D750"/>
<dbReference type="InterPro" id="IPR036259">
    <property type="entry name" value="MFS_trans_sf"/>
</dbReference>
<keyword evidence="2" id="KW-0812">Transmembrane</keyword>
<evidence type="ECO:0000256" key="4">
    <source>
        <dbReference type="ARBA" id="ARBA00023136"/>
    </source>
</evidence>
<evidence type="ECO:0000256" key="1">
    <source>
        <dbReference type="ARBA" id="ARBA00004370"/>
    </source>
</evidence>
<proteinExistence type="predicted"/>
<dbReference type="OrthoDB" id="4880700at2759"/>